<proteinExistence type="inferred from homology"/>
<evidence type="ECO:0000256" key="2">
    <source>
        <dbReference type="ARBA" id="ARBA00022448"/>
    </source>
</evidence>
<dbReference type="PANTHER" id="PTHR43227">
    <property type="entry name" value="BLL4140 PROTEIN"/>
    <property type="match status" value="1"/>
</dbReference>
<dbReference type="GO" id="GO:0005886">
    <property type="term" value="C:plasma membrane"/>
    <property type="evidence" value="ECO:0007669"/>
    <property type="project" value="UniProtKB-SubCell"/>
</dbReference>
<feature type="transmembrane region" description="Helical" evidence="7">
    <location>
        <begin position="74"/>
        <end position="95"/>
    </location>
</feature>
<organism evidence="9 10">
    <name type="scientific">Halanaerobium saccharolyticum</name>
    <dbReference type="NCBI Taxonomy" id="43595"/>
    <lineage>
        <taxon>Bacteria</taxon>
        <taxon>Bacillati</taxon>
        <taxon>Bacillota</taxon>
        <taxon>Clostridia</taxon>
        <taxon>Halanaerobiales</taxon>
        <taxon>Halanaerobiaceae</taxon>
        <taxon>Halanaerobium</taxon>
    </lineage>
</organism>
<name>A0A4R7YSP6_9FIRM</name>
<dbReference type="RefSeq" id="WP_111573064.1">
    <property type="nucleotide sequence ID" value="NZ_QLME01000024.1"/>
</dbReference>
<keyword evidence="5 7" id="KW-1133">Transmembrane helix</keyword>
<sequence>MRTEKARKNIIGYIFSSPFLIFTLVMWLYPFIWGLIISFKKWNLISPSQPWVGLQNYIKVIKDPMLWIMIRNSVYFMLVFISLTTATSLLVALLIKQIPRFKGLFITGFLLAYVSSGVAYSMVFNLLFSGDGMINNFLANFNIKIGWFTNPKIAMASIGLIVCWKFTGYYALFFLSGLNNISESLYEAAKIDGANAWQRFIKITVPMLNPTFVMITVFATITSFNLFTEPFMITGGGPMDATRTMMLEIYNRVFSLLQAGYGSTLAIVSGIITFIFVWVLRQIIERDDIYE</sequence>
<feature type="transmembrane region" description="Helical" evidence="7">
    <location>
        <begin position="153"/>
        <end position="175"/>
    </location>
</feature>
<evidence type="ECO:0000256" key="7">
    <source>
        <dbReference type="RuleBase" id="RU363032"/>
    </source>
</evidence>
<evidence type="ECO:0000256" key="5">
    <source>
        <dbReference type="ARBA" id="ARBA00022989"/>
    </source>
</evidence>
<evidence type="ECO:0000256" key="1">
    <source>
        <dbReference type="ARBA" id="ARBA00004651"/>
    </source>
</evidence>
<dbReference type="Pfam" id="PF00528">
    <property type="entry name" value="BPD_transp_1"/>
    <property type="match status" value="1"/>
</dbReference>
<gene>
    <name evidence="9" type="ORF">C8C77_12538</name>
</gene>
<feature type="domain" description="ABC transmembrane type-1" evidence="8">
    <location>
        <begin position="70"/>
        <end position="284"/>
    </location>
</feature>
<dbReference type="Proteomes" id="UP000294697">
    <property type="component" value="Unassembled WGS sequence"/>
</dbReference>
<comment type="similarity">
    <text evidence="7">Belongs to the binding-protein-dependent transport system permease family.</text>
</comment>
<accession>A0A4R7YSP6</accession>
<keyword evidence="6 7" id="KW-0472">Membrane</keyword>
<keyword evidence="2 7" id="KW-0813">Transport</keyword>
<evidence type="ECO:0000256" key="3">
    <source>
        <dbReference type="ARBA" id="ARBA00022475"/>
    </source>
</evidence>
<dbReference type="GO" id="GO:0055085">
    <property type="term" value="P:transmembrane transport"/>
    <property type="evidence" value="ECO:0007669"/>
    <property type="project" value="InterPro"/>
</dbReference>
<reference evidence="9 10" key="1">
    <citation type="submission" date="2019-03" db="EMBL/GenBank/DDBJ databases">
        <title>Subsurface microbial communities from deep shales in Ohio and West Virginia, USA.</title>
        <authorList>
            <person name="Wrighton K."/>
        </authorList>
    </citation>
    <scope>NUCLEOTIDE SEQUENCE [LARGE SCALE GENOMIC DNA]</scope>
    <source>
        <strain evidence="9 10">MSL9.2</strain>
    </source>
</reference>
<dbReference type="Gene3D" id="1.10.3720.10">
    <property type="entry name" value="MetI-like"/>
    <property type="match status" value="1"/>
</dbReference>
<dbReference type="PROSITE" id="PS50928">
    <property type="entry name" value="ABC_TM1"/>
    <property type="match status" value="1"/>
</dbReference>
<dbReference type="InterPro" id="IPR035906">
    <property type="entry name" value="MetI-like_sf"/>
</dbReference>
<feature type="transmembrane region" description="Helical" evidence="7">
    <location>
        <begin position="12"/>
        <end position="36"/>
    </location>
</feature>
<dbReference type="PANTHER" id="PTHR43227:SF11">
    <property type="entry name" value="BLL4140 PROTEIN"/>
    <property type="match status" value="1"/>
</dbReference>
<dbReference type="InterPro" id="IPR000515">
    <property type="entry name" value="MetI-like"/>
</dbReference>
<evidence type="ECO:0000256" key="6">
    <source>
        <dbReference type="ARBA" id="ARBA00023136"/>
    </source>
</evidence>
<evidence type="ECO:0000259" key="8">
    <source>
        <dbReference type="PROSITE" id="PS50928"/>
    </source>
</evidence>
<dbReference type="InterPro" id="IPR050809">
    <property type="entry name" value="UgpAE/MalFG_permease"/>
</dbReference>
<keyword evidence="3" id="KW-1003">Cell membrane</keyword>
<comment type="subcellular location">
    <subcellularLocation>
        <location evidence="1 7">Cell membrane</location>
        <topology evidence="1 7">Multi-pass membrane protein</topology>
    </subcellularLocation>
</comment>
<evidence type="ECO:0000313" key="10">
    <source>
        <dbReference type="Proteomes" id="UP000294697"/>
    </source>
</evidence>
<evidence type="ECO:0000313" key="9">
    <source>
        <dbReference type="EMBL" id="TDW00798.1"/>
    </source>
</evidence>
<comment type="caution">
    <text evidence="9">The sequence shown here is derived from an EMBL/GenBank/DDBJ whole genome shotgun (WGS) entry which is preliminary data.</text>
</comment>
<protein>
    <submittedName>
        <fullName evidence="9">Carbohydrate ABC transporter membrane protein 1 (CUT1 family)</fullName>
    </submittedName>
</protein>
<feature type="transmembrane region" description="Helical" evidence="7">
    <location>
        <begin position="212"/>
        <end position="233"/>
    </location>
</feature>
<evidence type="ECO:0000256" key="4">
    <source>
        <dbReference type="ARBA" id="ARBA00022692"/>
    </source>
</evidence>
<keyword evidence="4 7" id="KW-0812">Transmembrane</keyword>
<dbReference type="EMBL" id="SODA01000025">
    <property type="protein sequence ID" value="TDW00798.1"/>
    <property type="molecule type" value="Genomic_DNA"/>
</dbReference>
<dbReference type="SUPFAM" id="SSF161098">
    <property type="entry name" value="MetI-like"/>
    <property type="match status" value="1"/>
</dbReference>
<dbReference type="OrthoDB" id="367897at2"/>
<dbReference type="AlphaFoldDB" id="A0A4R7YSP6"/>
<feature type="transmembrane region" description="Helical" evidence="7">
    <location>
        <begin position="253"/>
        <end position="280"/>
    </location>
</feature>
<dbReference type="CDD" id="cd06261">
    <property type="entry name" value="TM_PBP2"/>
    <property type="match status" value="1"/>
</dbReference>
<feature type="transmembrane region" description="Helical" evidence="7">
    <location>
        <begin position="104"/>
        <end position="128"/>
    </location>
</feature>